<proteinExistence type="inferred from homology"/>
<dbReference type="GO" id="GO:0004067">
    <property type="term" value="F:asparaginase activity"/>
    <property type="evidence" value="ECO:0007669"/>
    <property type="project" value="UniProtKB-UniRule"/>
</dbReference>
<dbReference type="PIRSF" id="PIRSF500176">
    <property type="entry name" value="L_ASNase"/>
    <property type="match status" value="1"/>
</dbReference>
<feature type="binding site" evidence="4">
    <location>
        <position position="63"/>
    </location>
    <ligand>
        <name>substrate</name>
    </ligand>
</feature>
<dbReference type="InterPro" id="IPR027475">
    <property type="entry name" value="Asparaginase/glutaminase_AS2"/>
</dbReference>
<dbReference type="CDD" id="cd08964">
    <property type="entry name" value="L-asparaginase_II"/>
    <property type="match status" value="1"/>
</dbReference>
<reference evidence="10" key="1">
    <citation type="submission" date="2016-10" db="EMBL/GenBank/DDBJ databases">
        <authorList>
            <person name="Varghese N."/>
            <person name="Submissions S."/>
        </authorList>
    </citation>
    <scope>NUCLEOTIDE SEQUENCE [LARGE SCALE GENOMIC DNA]</scope>
    <source>
        <strain evidence="10">EPL6</strain>
    </source>
</reference>
<feature type="domain" description="L-asparaginase N-terminal" evidence="7">
    <location>
        <begin position="4"/>
        <end position="197"/>
    </location>
</feature>
<evidence type="ECO:0000256" key="2">
    <source>
        <dbReference type="ARBA" id="ARBA00022801"/>
    </source>
</evidence>
<dbReference type="Pfam" id="PF17763">
    <property type="entry name" value="Asparaginase_C"/>
    <property type="match status" value="1"/>
</dbReference>
<comment type="similarity">
    <text evidence="1">Belongs to the asparaginase 1 family.</text>
</comment>
<dbReference type="PROSITE" id="PS51732">
    <property type="entry name" value="ASN_GLN_ASE_3"/>
    <property type="match status" value="1"/>
</dbReference>
<name>A0A1G9SYX9_9BURK</name>
<keyword evidence="2" id="KW-0378">Hydrolase</keyword>
<evidence type="ECO:0000313" key="9">
    <source>
        <dbReference type="EMBL" id="SDM40055.1"/>
    </source>
</evidence>
<feature type="active site" description="O-isoaspartyl threonine intermediate" evidence="3">
    <location>
        <position position="13"/>
    </location>
</feature>
<keyword evidence="10" id="KW-1185">Reference proteome</keyword>
<dbReference type="PANTHER" id="PTHR11707:SF28">
    <property type="entry name" value="60 KDA LYSOPHOSPHOLIPASE"/>
    <property type="match status" value="1"/>
</dbReference>
<dbReference type="Gene3D" id="3.40.50.40">
    <property type="match status" value="1"/>
</dbReference>
<dbReference type="PRINTS" id="PR00139">
    <property type="entry name" value="ASNGLNASE"/>
</dbReference>
<dbReference type="SUPFAM" id="SSF53774">
    <property type="entry name" value="Glutaminase/Asparaginase"/>
    <property type="match status" value="1"/>
</dbReference>
<evidence type="ECO:0000313" key="10">
    <source>
        <dbReference type="Proteomes" id="UP000198552"/>
    </source>
</evidence>
<dbReference type="InterPro" id="IPR020827">
    <property type="entry name" value="Asparaginase/glutaminase_AS1"/>
</dbReference>
<evidence type="ECO:0000256" key="5">
    <source>
        <dbReference type="PROSITE-ProRule" id="PRU10099"/>
    </source>
</evidence>
<dbReference type="InterPro" id="IPR036152">
    <property type="entry name" value="Asp/glu_Ase-like_sf"/>
</dbReference>
<dbReference type="InterPro" id="IPR040919">
    <property type="entry name" value="Asparaginase_C"/>
</dbReference>
<dbReference type="PANTHER" id="PTHR11707">
    <property type="entry name" value="L-ASPARAGINASE"/>
    <property type="match status" value="1"/>
</dbReference>
<feature type="binding site" evidence="4">
    <location>
        <begin position="96"/>
        <end position="97"/>
    </location>
    <ligand>
        <name>substrate</name>
    </ligand>
</feature>
<feature type="active site" evidence="6">
    <location>
        <position position="96"/>
    </location>
</feature>
<dbReference type="GO" id="GO:0006528">
    <property type="term" value="P:asparagine metabolic process"/>
    <property type="evidence" value="ECO:0007669"/>
    <property type="project" value="InterPro"/>
</dbReference>
<accession>A0A1G9SYX9</accession>
<evidence type="ECO:0000256" key="6">
    <source>
        <dbReference type="PROSITE-ProRule" id="PRU10100"/>
    </source>
</evidence>
<evidence type="ECO:0000256" key="1">
    <source>
        <dbReference type="ARBA" id="ARBA00010518"/>
    </source>
</evidence>
<gene>
    <name evidence="9" type="ORF">SAMN05428957_105201</name>
</gene>
<dbReference type="SMART" id="SM00870">
    <property type="entry name" value="Asparaginase"/>
    <property type="match status" value="1"/>
</dbReference>
<dbReference type="AlphaFoldDB" id="A0A1G9SYX9"/>
<dbReference type="FunFam" id="3.40.50.1170:FF:000001">
    <property type="entry name" value="L-asparaginase 2"/>
    <property type="match status" value="1"/>
</dbReference>
<dbReference type="InterPro" id="IPR027473">
    <property type="entry name" value="L-asparaginase_C"/>
</dbReference>
<dbReference type="PROSITE" id="PS00144">
    <property type="entry name" value="ASN_GLN_ASE_1"/>
    <property type="match status" value="1"/>
</dbReference>
<dbReference type="InterPro" id="IPR006034">
    <property type="entry name" value="Asparaginase/glutaminase-like"/>
</dbReference>
<dbReference type="RefSeq" id="WP_091569541.1">
    <property type="nucleotide sequence ID" value="NZ_FNHP01000005.1"/>
</dbReference>
<dbReference type="Gene3D" id="3.40.50.1170">
    <property type="entry name" value="L-asparaginase, N-terminal domain"/>
    <property type="match status" value="1"/>
</dbReference>
<sequence>MAGKIVVLGTGGTIAGTSPVAGANVGYTAGQLGVEQLLQQLPGLSDAAAGHALVAEQVAQIDSKDMDHAVWGALVQRCLAHLEDPGVAGIVITHGTDTLEETAWLLECVLPATKPVVLTCAMRPATALAPDGPPNLLDAVALAAEPAVRGVLVVAAGVVHGARQVTKVHPLRLDAFASRDGGPLGWVEAGQVRWAHDRAPQASQPLHGTLAARLTPQTDWPRVAIVLSHAGADGFAVDALMAAGVEGLVVAATGDGTLHYRLQEALERAHRQGIAVRLVSRCTDGRMRPAHHAGWADTLGLSAVKARISLMLELMARGRAGGAWGSRARAVQPSGQPG</sequence>
<dbReference type="PROSITE" id="PS00917">
    <property type="entry name" value="ASN_GLN_ASE_2"/>
    <property type="match status" value="1"/>
</dbReference>
<feature type="domain" description="Asparaginase/glutaminase C-terminal" evidence="8">
    <location>
        <begin position="222"/>
        <end position="314"/>
    </location>
</feature>
<dbReference type="PIRSF" id="PIRSF001220">
    <property type="entry name" value="L-ASNase_gatD"/>
    <property type="match status" value="1"/>
</dbReference>
<dbReference type="Pfam" id="PF00710">
    <property type="entry name" value="Asparaginase"/>
    <property type="match status" value="1"/>
</dbReference>
<evidence type="ECO:0000259" key="8">
    <source>
        <dbReference type="Pfam" id="PF17763"/>
    </source>
</evidence>
<evidence type="ECO:0000259" key="7">
    <source>
        <dbReference type="Pfam" id="PF00710"/>
    </source>
</evidence>
<evidence type="ECO:0000256" key="4">
    <source>
        <dbReference type="PIRSR" id="PIRSR001220-2"/>
    </source>
</evidence>
<dbReference type="InterPro" id="IPR004550">
    <property type="entry name" value="AsnASE_II"/>
</dbReference>
<evidence type="ECO:0000256" key="3">
    <source>
        <dbReference type="PIRSR" id="PIRSR001220-1"/>
    </source>
</evidence>
<dbReference type="OrthoDB" id="9788068at2"/>
<feature type="active site" evidence="5">
    <location>
        <position position="13"/>
    </location>
</feature>
<protein>
    <submittedName>
        <fullName evidence="9">L-asparaginase</fullName>
    </submittedName>
</protein>
<dbReference type="SFLD" id="SFLDS00057">
    <property type="entry name" value="Glutaminase/Asparaginase"/>
    <property type="match status" value="1"/>
</dbReference>
<dbReference type="InterPro" id="IPR037152">
    <property type="entry name" value="L-asparaginase_N_sf"/>
</dbReference>
<dbReference type="EMBL" id="FNHP01000005">
    <property type="protein sequence ID" value="SDM40055.1"/>
    <property type="molecule type" value="Genomic_DNA"/>
</dbReference>
<organism evidence="9 10">
    <name type="scientific">Oryzisolibacter propanilivorax</name>
    <dbReference type="NCBI Taxonomy" id="1527607"/>
    <lineage>
        <taxon>Bacteria</taxon>
        <taxon>Pseudomonadati</taxon>
        <taxon>Pseudomonadota</taxon>
        <taxon>Betaproteobacteria</taxon>
        <taxon>Burkholderiales</taxon>
        <taxon>Comamonadaceae</taxon>
        <taxon>Oryzisolibacter</taxon>
    </lineage>
</organism>
<dbReference type="InterPro" id="IPR027474">
    <property type="entry name" value="L-asparaginase_N"/>
</dbReference>
<dbReference type="STRING" id="1527607.SAMN05428957_105201"/>
<dbReference type="Proteomes" id="UP000198552">
    <property type="component" value="Unassembled WGS sequence"/>
</dbReference>